<keyword evidence="3" id="KW-1185">Reference proteome</keyword>
<feature type="region of interest" description="Disordered" evidence="1">
    <location>
        <begin position="39"/>
        <end position="123"/>
    </location>
</feature>
<feature type="non-terminal residue" evidence="2">
    <location>
        <position position="123"/>
    </location>
</feature>
<sequence length="123" mass="13596">ELPRNLFKSLPNPEVISEIMKKNHIPNEFLKILEMKLESTNSKSSKSSKSDKVYIPSGQASNKKRKADDYHGIPSTSTRKTVPRAAKSNIKSMAIISTSSEEELDSNNASEADSDVELNDDGE</sequence>
<organism evidence="2 3">
    <name type="scientific">Funneliformis caledonium</name>
    <dbReference type="NCBI Taxonomy" id="1117310"/>
    <lineage>
        <taxon>Eukaryota</taxon>
        <taxon>Fungi</taxon>
        <taxon>Fungi incertae sedis</taxon>
        <taxon>Mucoromycota</taxon>
        <taxon>Glomeromycotina</taxon>
        <taxon>Glomeromycetes</taxon>
        <taxon>Glomerales</taxon>
        <taxon>Glomeraceae</taxon>
        <taxon>Funneliformis</taxon>
    </lineage>
</organism>
<dbReference type="Proteomes" id="UP000789570">
    <property type="component" value="Unassembled WGS sequence"/>
</dbReference>
<feature type="compositionally biased region" description="Polar residues" evidence="1">
    <location>
        <begin position="89"/>
        <end position="99"/>
    </location>
</feature>
<dbReference type="OrthoDB" id="2440422at2759"/>
<evidence type="ECO:0000313" key="3">
    <source>
        <dbReference type="Proteomes" id="UP000789570"/>
    </source>
</evidence>
<dbReference type="AlphaFoldDB" id="A0A9N9DSD2"/>
<reference evidence="2" key="1">
    <citation type="submission" date="2021-06" db="EMBL/GenBank/DDBJ databases">
        <authorList>
            <person name="Kallberg Y."/>
            <person name="Tangrot J."/>
            <person name="Rosling A."/>
        </authorList>
    </citation>
    <scope>NUCLEOTIDE SEQUENCE</scope>
    <source>
        <strain evidence="2">UK204</strain>
    </source>
</reference>
<gene>
    <name evidence="2" type="ORF">FCALED_LOCUS11100</name>
</gene>
<protein>
    <submittedName>
        <fullName evidence="2">13098_t:CDS:1</fullName>
    </submittedName>
</protein>
<comment type="caution">
    <text evidence="2">The sequence shown here is derived from an EMBL/GenBank/DDBJ whole genome shotgun (WGS) entry which is preliminary data.</text>
</comment>
<evidence type="ECO:0000256" key="1">
    <source>
        <dbReference type="SAM" id="MobiDB-lite"/>
    </source>
</evidence>
<feature type="compositionally biased region" description="Acidic residues" evidence="1">
    <location>
        <begin position="112"/>
        <end position="123"/>
    </location>
</feature>
<accession>A0A9N9DSD2</accession>
<evidence type="ECO:0000313" key="2">
    <source>
        <dbReference type="EMBL" id="CAG8651707.1"/>
    </source>
</evidence>
<name>A0A9N9DSD2_9GLOM</name>
<dbReference type="EMBL" id="CAJVPQ010004454">
    <property type="protein sequence ID" value="CAG8651707.1"/>
    <property type="molecule type" value="Genomic_DNA"/>
</dbReference>
<proteinExistence type="predicted"/>